<dbReference type="Gene3D" id="4.10.910.10">
    <property type="entry name" value="30s ribosomal protein s13, domain 2"/>
    <property type="match status" value="1"/>
</dbReference>
<dbReference type="GO" id="GO:0006412">
    <property type="term" value="P:translation"/>
    <property type="evidence" value="ECO:0007669"/>
    <property type="project" value="UniProtKB-UniRule"/>
</dbReference>
<accession>A0A075FQD3</accession>
<dbReference type="PANTHER" id="PTHR10871">
    <property type="entry name" value="30S RIBOSOMAL PROTEIN S13/40S RIBOSOMAL PROTEIN S18"/>
    <property type="match status" value="1"/>
</dbReference>
<dbReference type="InterPro" id="IPR001892">
    <property type="entry name" value="Ribosomal_uS13"/>
</dbReference>
<evidence type="ECO:0000256" key="1">
    <source>
        <dbReference type="ARBA" id="ARBA00008080"/>
    </source>
</evidence>
<comment type="subunit">
    <text evidence="4">Part of the 30S ribosomal subunit. Forms a loose heterodimer with protein S19. Forms two bridges to the 50S subunit in the 70S ribosome.</text>
</comment>
<dbReference type="PANTHER" id="PTHR10871:SF3">
    <property type="entry name" value="SMALL RIBOSOMAL SUBUNIT PROTEIN US13"/>
    <property type="match status" value="1"/>
</dbReference>
<dbReference type="AlphaFoldDB" id="A0A075FQD3"/>
<proteinExistence type="inferred from homology"/>
<dbReference type="HAMAP" id="MF_01315">
    <property type="entry name" value="Ribosomal_uS13"/>
    <property type="match status" value="1"/>
</dbReference>
<reference evidence="6" key="1">
    <citation type="journal article" date="2014" name="Genome Biol. Evol.">
        <title>Pangenome evidence for extensive interdomain horizontal transfer affecting lineage core and shell genes in uncultured planktonic thaumarchaeota and euryarchaeota.</title>
        <authorList>
            <person name="Deschamps P."/>
            <person name="Zivanovic Y."/>
            <person name="Moreira D."/>
            <person name="Rodriguez-Valera F."/>
            <person name="Lopez-Garcia P."/>
        </authorList>
    </citation>
    <scope>NUCLEOTIDE SEQUENCE</scope>
</reference>
<keyword evidence="4" id="KW-0694">RNA-binding</keyword>
<dbReference type="FunFam" id="1.10.8.50:FF:000001">
    <property type="entry name" value="30S ribosomal protein S13"/>
    <property type="match status" value="1"/>
</dbReference>
<dbReference type="SUPFAM" id="SSF46946">
    <property type="entry name" value="S13-like H2TH domain"/>
    <property type="match status" value="1"/>
</dbReference>
<dbReference type="PROSITE" id="PS00646">
    <property type="entry name" value="RIBOSOMAL_S13_1"/>
    <property type="match status" value="1"/>
</dbReference>
<keyword evidence="3 4" id="KW-0687">Ribonucleoprotein</keyword>
<dbReference type="GO" id="GO:0003735">
    <property type="term" value="F:structural constituent of ribosome"/>
    <property type="evidence" value="ECO:0007669"/>
    <property type="project" value="InterPro"/>
</dbReference>
<dbReference type="NCBIfam" id="NF003140">
    <property type="entry name" value="PRK04053.1"/>
    <property type="match status" value="1"/>
</dbReference>
<evidence type="ECO:0000313" key="6">
    <source>
        <dbReference type="EMBL" id="AIE91917.1"/>
    </source>
</evidence>
<keyword evidence="4" id="KW-0699">rRNA-binding</keyword>
<protein>
    <recommendedName>
        <fullName evidence="4">Small ribosomal subunit protein uS13</fullName>
    </recommendedName>
</protein>
<dbReference type="EMBL" id="KF900352">
    <property type="protein sequence ID" value="AIE91917.1"/>
    <property type="molecule type" value="Genomic_DNA"/>
</dbReference>
<dbReference type="Gene3D" id="1.10.8.50">
    <property type="match status" value="1"/>
</dbReference>
<evidence type="ECO:0000256" key="3">
    <source>
        <dbReference type="ARBA" id="ARBA00023274"/>
    </source>
</evidence>
<name>A0A075FQD3_9ARCH</name>
<dbReference type="GO" id="GO:0005829">
    <property type="term" value="C:cytosol"/>
    <property type="evidence" value="ECO:0007669"/>
    <property type="project" value="TreeGrafter"/>
</dbReference>
<keyword evidence="2 4" id="KW-0689">Ribosomal protein</keyword>
<evidence type="ECO:0000256" key="2">
    <source>
        <dbReference type="ARBA" id="ARBA00022980"/>
    </source>
</evidence>
<dbReference type="GO" id="GO:0015935">
    <property type="term" value="C:small ribosomal subunit"/>
    <property type="evidence" value="ECO:0007669"/>
    <property type="project" value="TreeGrafter"/>
</dbReference>
<organism evidence="6">
    <name type="scientific">uncultured marine thaumarchaeote AD1000_17_C04</name>
    <dbReference type="NCBI Taxonomy" id="1455895"/>
    <lineage>
        <taxon>Archaea</taxon>
        <taxon>Nitrososphaerota</taxon>
        <taxon>environmental samples</taxon>
    </lineage>
</organism>
<dbReference type="InterPro" id="IPR010979">
    <property type="entry name" value="Ribosomal_uS13-like_H2TH"/>
</dbReference>
<evidence type="ECO:0000256" key="4">
    <source>
        <dbReference type="HAMAP-Rule" id="MF_01315"/>
    </source>
</evidence>
<evidence type="ECO:0000256" key="5">
    <source>
        <dbReference type="RuleBase" id="RU003830"/>
    </source>
</evidence>
<dbReference type="PROSITE" id="PS50159">
    <property type="entry name" value="RIBOSOMAL_S13_2"/>
    <property type="match status" value="1"/>
</dbReference>
<dbReference type="InterPro" id="IPR018269">
    <property type="entry name" value="Ribosomal_uS13_CS"/>
</dbReference>
<dbReference type="Pfam" id="PF00416">
    <property type="entry name" value="Ribosomal_S13"/>
    <property type="match status" value="1"/>
</dbReference>
<dbReference type="InterPro" id="IPR027437">
    <property type="entry name" value="Rbsml_uS13_C"/>
</dbReference>
<dbReference type="GO" id="GO:0019843">
    <property type="term" value="F:rRNA binding"/>
    <property type="evidence" value="ECO:0007669"/>
    <property type="project" value="UniProtKB-UniRule"/>
</dbReference>
<comment type="function">
    <text evidence="4">Located at the top of the head of the 30S subunit, it contacts several helices of the 16S rRNA. In the 70S ribosome it contacts the 23S rRNA (bridge B1a) and protein L5 of the 50S subunit (bridge B1b), connecting the 2 subunits; these bridges are implicated in subunit movement.</text>
</comment>
<comment type="similarity">
    <text evidence="1 4 5">Belongs to the universal ribosomal protein uS13 family.</text>
</comment>
<sequence length="161" mass="18431">MIYIIIKLSTEFKYIVRILGRDVSGTKKVIQALSNIKGIGNNLAHYIVKSLEIDRELRMGMLSDEQINAIEENIKNIDKKYPEFNLNRQKDMQTGENQHVIETDLIVSKKQDIDLERILQSWRGTRHSLNLKVRGQRTRCTGRAGKVVGVRKSTLKPGKAT</sequence>
<dbReference type="PIRSF" id="PIRSF002134">
    <property type="entry name" value="Ribosomal_S13"/>
    <property type="match status" value="1"/>
</dbReference>
<gene>
    <name evidence="6" type="primary">RP-S13</name>
    <name evidence="4" type="synonym">rps13</name>
    <name evidence="6" type="synonym">rpsM</name>
</gene>